<feature type="active site" description="Nucleophile" evidence="10">
    <location>
        <position position="7"/>
    </location>
</feature>
<dbReference type="EC" id="3.1.3.3" evidence="2"/>
<evidence type="ECO:0000256" key="2">
    <source>
        <dbReference type="ARBA" id="ARBA00012640"/>
    </source>
</evidence>
<keyword evidence="14" id="KW-1185">Reference proteome</keyword>
<dbReference type="Gene3D" id="3.90.1470.10">
    <property type="entry name" value="thrh gene product, domain 2"/>
    <property type="match status" value="1"/>
</dbReference>
<dbReference type="PANTHER" id="PTHR43344:SF2">
    <property type="entry name" value="PHOSPHOSERINE PHOSPHATASE"/>
    <property type="match status" value="1"/>
</dbReference>
<feature type="binding site" evidence="12">
    <location>
        <position position="152"/>
    </location>
    <ligand>
        <name>Mg(2+)</name>
        <dbReference type="ChEBI" id="CHEBI:18420"/>
    </ligand>
</feature>
<dbReference type="InterPro" id="IPR023214">
    <property type="entry name" value="HAD_sf"/>
</dbReference>
<feature type="binding site" evidence="11">
    <location>
        <position position="133"/>
    </location>
    <ligand>
        <name>substrate</name>
    </ligand>
</feature>
<dbReference type="NCBIfam" id="NF010109">
    <property type="entry name" value="PRK13582.1"/>
    <property type="match status" value="1"/>
</dbReference>
<evidence type="ECO:0000256" key="8">
    <source>
        <dbReference type="ARBA" id="ARBA00048138"/>
    </source>
</evidence>
<feature type="binding site" evidence="12">
    <location>
        <position position="9"/>
    </location>
    <ligand>
        <name>Mg(2+)</name>
        <dbReference type="ChEBI" id="CHEBI:18420"/>
    </ligand>
</feature>
<comment type="cofactor">
    <cofactor evidence="12">
        <name>Mg(2+)</name>
        <dbReference type="ChEBI" id="CHEBI:18420"/>
    </cofactor>
    <text evidence="12">Binds 1 Mg(2+) ion per subunit.</text>
</comment>
<dbReference type="GO" id="GO:0016740">
    <property type="term" value="F:transferase activity"/>
    <property type="evidence" value="ECO:0007669"/>
    <property type="project" value="UniProtKB-KW"/>
</dbReference>
<dbReference type="HOGENOM" id="CLU_097498_0_0_12"/>
<keyword evidence="5" id="KW-0378">Hydrolase</keyword>
<dbReference type="AlphaFoldDB" id="G8QS95"/>
<feature type="binding site" evidence="11">
    <location>
        <position position="15"/>
    </location>
    <ligand>
        <name>substrate</name>
    </ligand>
</feature>
<dbReference type="GO" id="GO:0006564">
    <property type="term" value="P:L-serine biosynthetic process"/>
    <property type="evidence" value="ECO:0007669"/>
    <property type="project" value="UniProtKB-KW"/>
</dbReference>
<dbReference type="KEGG" id="sgp:SpiGrapes_1136"/>
<evidence type="ECO:0000256" key="3">
    <source>
        <dbReference type="ARBA" id="ARBA00022605"/>
    </source>
</evidence>
<dbReference type="SUPFAM" id="SSF56784">
    <property type="entry name" value="HAD-like"/>
    <property type="match status" value="1"/>
</dbReference>
<feature type="binding site" evidence="11">
    <location>
        <position position="155"/>
    </location>
    <ligand>
        <name>substrate</name>
    </ligand>
</feature>
<dbReference type="GO" id="GO:0000287">
    <property type="term" value="F:magnesium ion binding"/>
    <property type="evidence" value="ECO:0007669"/>
    <property type="project" value="TreeGrafter"/>
</dbReference>
<accession>G8QS95</accession>
<dbReference type="InterPro" id="IPR011863">
    <property type="entry name" value="HSK-PSP"/>
</dbReference>
<keyword evidence="7" id="KW-0718">Serine biosynthesis</keyword>
<dbReference type="Gene3D" id="3.40.50.1000">
    <property type="entry name" value="HAD superfamily/HAD-like"/>
    <property type="match status" value="1"/>
</dbReference>
<organism evidence="13 14">
    <name type="scientific">Sphaerochaeta pleomorpha (strain ATCC BAA-1885 / DSM 22778 / Grapes)</name>
    <dbReference type="NCBI Taxonomy" id="158190"/>
    <lineage>
        <taxon>Bacteria</taxon>
        <taxon>Pseudomonadati</taxon>
        <taxon>Spirochaetota</taxon>
        <taxon>Spirochaetia</taxon>
        <taxon>Spirochaetales</taxon>
        <taxon>Sphaerochaetaceae</taxon>
        <taxon>Sphaerochaeta</taxon>
    </lineage>
</organism>
<dbReference type="InterPro" id="IPR050582">
    <property type="entry name" value="HAD-like_SerB"/>
</dbReference>
<dbReference type="STRING" id="158190.SpiGrapes_1136"/>
<comment type="catalytic activity">
    <reaction evidence="8">
        <text>O-phospho-L-serine + H2O = L-serine + phosphate</text>
        <dbReference type="Rhea" id="RHEA:21208"/>
        <dbReference type="ChEBI" id="CHEBI:15377"/>
        <dbReference type="ChEBI" id="CHEBI:33384"/>
        <dbReference type="ChEBI" id="CHEBI:43474"/>
        <dbReference type="ChEBI" id="CHEBI:57524"/>
        <dbReference type="EC" id="3.1.3.3"/>
    </reaction>
</comment>
<evidence type="ECO:0000256" key="1">
    <source>
        <dbReference type="ARBA" id="ARBA00005135"/>
    </source>
</evidence>
<evidence type="ECO:0000256" key="10">
    <source>
        <dbReference type="PIRSR" id="PIRSR611863-1"/>
    </source>
</evidence>
<name>G8QS95_SPHPG</name>
<evidence type="ECO:0000256" key="5">
    <source>
        <dbReference type="ARBA" id="ARBA00022801"/>
    </source>
</evidence>
<evidence type="ECO:0000313" key="13">
    <source>
        <dbReference type="EMBL" id="AEV28956.1"/>
    </source>
</evidence>
<feature type="binding site" evidence="11">
    <location>
        <position position="46"/>
    </location>
    <ligand>
        <name>substrate</name>
    </ligand>
</feature>
<proteinExistence type="predicted"/>
<dbReference type="Proteomes" id="UP000005632">
    <property type="component" value="Chromosome"/>
</dbReference>
<evidence type="ECO:0000256" key="12">
    <source>
        <dbReference type="PIRSR" id="PIRSR611863-3"/>
    </source>
</evidence>
<evidence type="ECO:0000256" key="9">
    <source>
        <dbReference type="ARBA" id="ARBA00048523"/>
    </source>
</evidence>
<keyword evidence="3" id="KW-0028">Amino-acid biosynthesis</keyword>
<dbReference type="PANTHER" id="PTHR43344">
    <property type="entry name" value="PHOSPHOSERINE PHOSPHATASE"/>
    <property type="match status" value="1"/>
</dbReference>
<evidence type="ECO:0000256" key="4">
    <source>
        <dbReference type="ARBA" id="ARBA00022723"/>
    </source>
</evidence>
<keyword evidence="4" id="KW-0479">Metal-binding</keyword>
<sequence>MDIVCLDLEGVLVPEIWINFAEKTGIEQLRLTTREVPDYDKLMTSRLAILKQHNLKLSDIQDVISTMKPLEGAYEFLQELRSMTQVVILSDTFSEFAQPLMKQLDWPMIWCNDLIVGENGMIEGYRMRLNDGKRQAIEALKALNFRTFAAGDSYNDLTMIHTADGGCLFRAPEKILEEEPHLKLSTTYAEFLQTIREFLKS</sequence>
<feature type="binding site" evidence="12">
    <location>
        <position position="7"/>
    </location>
    <ligand>
        <name>Mg(2+)</name>
        <dbReference type="ChEBI" id="CHEBI:18420"/>
    </ligand>
</feature>
<evidence type="ECO:0000313" key="14">
    <source>
        <dbReference type="Proteomes" id="UP000005632"/>
    </source>
</evidence>
<keyword evidence="6" id="KW-0460">Magnesium</keyword>
<gene>
    <name evidence="13" type="ordered locus">SpiGrapes_1136</name>
</gene>
<feature type="active site" description="Proton donor" evidence="10">
    <location>
        <position position="9"/>
    </location>
</feature>
<evidence type="ECO:0000256" key="6">
    <source>
        <dbReference type="ARBA" id="ARBA00022842"/>
    </source>
</evidence>
<dbReference type="GO" id="GO:0005737">
    <property type="term" value="C:cytoplasm"/>
    <property type="evidence" value="ECO:0007669"/>
    <property type="project" value="TreeGrafter"/>
</dbReference>
<dbReference type="RefSeq" id="WP_014269805.1">
    <property type="nucleotide sequence ID" value="NC_016633.1"/>
</dbReference>
<dbReference type="NCBIfam" id="TIGR02137">
    <property type="entry name" value="HSK-PSP"/>
    <property type="match status" value="1"/>
</dbReference>
<protein>
    <recommendedName>
        <fullName evidence="2">phosphoserine phosphatase</fullName>
        <ecNumber evidence="2">3.1.3.3</ecNumber>
    </recommendedName>
</protein>
<feature type="binding site" evidence="11">
    <location>
        <begin position="90"/>
        <end position="91"/>
    </location>
    <ligand>
        <name>substrate</name>
    </ligand>
</feature>
<evidence type="ECO:0000256" key="7">
    <source>
        <dbReference type="ARBA" id="ARBA00023299"/>
    </source>
</evidence>
<dbReference type="GO" id="GO:0036424">
    <property type="term" value="F:L-phosphoserine phosphatase activity"/>
    <property type="evidence" value="ECO:0007669"/>
    <property type="project" value="TreeGrafter"/>
</dbReference>
<dbReference type="eggNOG" id="COG0560">
    <property type="taxonomic scope" value="Bacteria"/>
</dbReference>
<dbReference type="OrthoDB" id="9801134at2"/>
<keyword evidence="13" id="KW-0808">Transferase</keyword>
<dbReference type="EMBL" id="CP003155">
    <property type="protein sequence ID" value="AEV28956.1"/>
    <property type="molecule type" value="Genomic_DNA"/>
</dbReference>
<reference evidence="13 14" key="1">
    <citation type="submission" date="2011-11" db="EMBL/GenBank/DDBJ databases">
        <title>Complete sequence of Spirochaeta sp. grapes.</title>
        <authorList>
            <consortium name="US DOE Joint Genome Institute"/>
            <person name="Lucas S."/>
            <person name="Han J."/>
            <person name="Lapidus A."/>
            <person name="Cheng J.-F."/>
            <person name="Goodwin L."/>
            <person name="Pitluck S."/>
            <person name="Peters L."/>
            <person name="Ovchinnikova G."/>
            <person name="Munk A.C."/>
            <person name="Detter J.C."/>
            <person name="Han C."/>
            <person name="Tapia R."/>
            <person name="Land M."/>
            <person name="Hauser L."/>
            <person name="Kyrpides N."/>
            <person name="Ivanova N."/>
            <person name="Pagani I."/>
            <person name="Ritalahtilisa K."/>
            <person name="Loeffler F."/>
            <person name="Woyke T."/>
        </authorList>
    </citation>
    <scope>NUCLEOTIDE SEQUENCE [LARGE SCALE GENOMIC DNA]</scope>
    <source>
        <strain evidence="14">ATCC BAA-1885 / DSM 22778 / Grapes</strain>
    </source>
</reference>
<dbReference type="Pfam" id="PF00702">
    <property type="entry name" value="Hydrolase"/>
    <property type="match status" value="1"/>
</dbReference>
<dbReference type="InterPro" id="IPR036412">
    <property type="entry name" value="HAD-like_sf"/>
</dbReference>
<comment type="catalytic activity">
    <reaction evidence="9">
        <text>O-phospho-D-serine + H2O = D-serine + phosphate</text>
        <dbReference type="Rhea" id="RHEA:24873"/>
        <dbReference type="ChEBI" id="CHEBI:15377"/>
        <dbReference type="ChEBI" id="CHEBI:35247"/>
        <dbReference type="ChEBI" id="CHEBI:43474"/>
        <dbReference type="ChEBI" id="CHEBI:58680"/>
        <dbReference type="EC" id="3.1.3.3"/>
    </reaction>
</comment>
<evidence type="ECO:0000256" key="11">
    <source>
        <dbReference type="PIRSR" id="PIRSR611863-2"/>
    </source>
</evidence>
<comment type="pathway">
    <text evidence="1">Amino-acid biosynthesis; L-serine biosynthesis; L-serine from 3-phospho-D-glycerate: step 3/3.</text>
</comment>